<dbReference type="AlphaFoldDB" id="A0A182IG15"/>
<proteinExistence type="predicted"/>
<dbReference type="EnsemblMetazoa" id="AARA014421-RA">
    <property type="protein sequence ID" value="AARA014421-PA"/>
    <property type="gene ID" value="AARA014421"/>
</dbReference>
<sequence>MHKTSILEPLSYNLEKRNVKQNYPSTTTTTTTAPSQQNNGKRTKQTETYRMLLFSMFHPPALFDHNCSITTIQIAFIPIINSSIQQSPLKTTHLS</sequence>
<accession>A0A182IG15</accession>
<reference evidence="1" key="1">
    <citation type="submission" date="2022-08" db="UniProtKB">
        <authorList>
            <consortium name="EnsemblMetazoa"/>
        </authorList>
    </citation>
    <scope>IDENTIFICATION</scope>
    <source>
        <strain evidence="1">Dongola</strain>
    </source>
</reference>
<protein>
    <submittedName>
        <fullName evidence="1">Uncharacterized protein</fullName>
    </submittedName>
</protein>
<name>A0A182IG15_ANOAR</name>
<organism evidence="1 2">
    <name type="scientific">Anopheles arabiensis</name>
    <name type="common">Mosquito</name>
    <dbReference type="NCBI Taxonomy" id="7173"/>
    <lineage>
        <taxon>Eukaryota</taxon>
        <taxon>Metazoa</taxon>
        <taxon>Ecdysozoa</taxon>
        <taxon>Arthropoda</taxon>
        <taxon>Hexapoda</taxon>
        <taxon>Insecta</taxon>
        <taxon>Pterygota</taxon>
        <taxon>Neoptera</taxon>
        <taxon>Endopterygota</taxon>
        <taxon>Diptera</taxon>
        <taxon>Nematocera</taxon>
        <taxon>Culicoidea</taxon>
        <taxon>Culicidae</taxon>
        <taxon>Anophelinae</taxon>
        <taxon>Anopheles</taxon>
    </lineage>
</organism>
<keyword evidence="2" id="KW-1185">Reference proteome</keyword>
<dbReference type="VEuPathDB" id="VectorBase:AARA014421"/>
<dbReference type="Proteomes" id="UP000075840">
    <property type="component" value="Unassembled WGS sequence"/>
</dbReference>
<evidence type="ECO:0000313" key="2">
    <source>
        <dbReference type="Proteomes" id="UP000075840"/>
    </source>
</evidence>
<evidence type="ECO:0000313" key="1">
    <source>
        <dbReference type="EnsemblMetazoa" id="AARA014421-PA"/>
    </source>
</evidence>
<dbReference type="EMBL" id="APCN01000611">
    <property type="status" value="NOT_ANNOTATED_CDS"/>
    <property type="molecule type" value="Genomic_DNA"/>
</dbReference>